<dbReference type="SUPFAM" id="SSF82866">
    <property type="entry name" value="Multidrug efflux transporter AcrB transmembrane domain"/>
    <property type="match status" value="2"/>
</dbReference>
<protein>
    <submittedName>
        <fullName evidence="9">Multidrug efflux pump</fullName>
    </submittedName>
</protein>
<feature type="transmembrane region" description="Helical" evidence="8">
    <location>
        <begin position="431"/>
        <end position="451"/>
    </location>
</feature>
<evidence type="ECO:0000313" key="10">
    <source>
        <dbReference type="Proteomes" id="UP000232587"/>
    </source>
</evidence>
<feature type="transmembrane region" description="Helical" evidence="8">
    <location>
        <begin position="360"/>
        <end position="384"/>
    </location>
</feature>
<dbReference type="OrthoDB" id="9807350at2"/>
<reference evidence="9 10" key="1">
    <citation type="submission" date="2017-11" db="EMBL/GenBank/DDBJ databases">
        <title>Genomic Encyclopedia of Type Strains, Phase III (KMG-III): the genomes of soil and plant-associated and newly described type strains.</title>
        <authorList>
            <person name="Whitman W."/>
        </authorList>
    </citation>
    <scope>NUCLEOTIDE SEQUENCE [LARGE SCALE GENOMIC DNA]</scope>
    <source>
        <strain evidence="9 10">CGMCC 1.12274</strain>
    </source>
</reference>
<gene>
    <name evidence="9" type="ORF">B0I00_1264</name>
</gene>
<organism evidence="9 10">
    <name type="scientific">Novosphingobium kunmingense</name>
    <dbReference type="NCBI Taxonomy" id="1211806"/>
    <lineage>
        <taxon>Bacteria</taxon>
        <taxon>Pseudomonadati</taxon>
        <taxon>Pseudomonadota</taxon>
        <taxon>Alphaproteobacteria</taxon>
        <taxon>Sphingomonadales</taxon>
        <taxon>Sphingomonadaceae</taxon>
        <taxon>Novosphingobium</taxon>
    </lineage>
</organism>
<dbReference type="AlphaFoldDB" id="A0A2N0HJA8"/>
<name>A0A2N0HJA8_9SPHN</name>
<dbReference type="GO" id="GO:0042910">
    <property type="term" value="F:xenobiotic transmembrane transporter activity"/>
    <property type="evidence" value="ECO:0007669"/>
    <property type="project" value="TreeGrafter"/>
</dbReference>
<evidence type="ECO:0000256" key="6">
    <source>
        <dbReference type="ARBA" id="ARBA00022989"/>
    </source>
</evidence>
<evidence type="ECO:0000313" key="9">
    <source>
        <dbReference type="EMBL" id="PKB19037.1"/>
    </source>
</evidence>
<feature type="transmembrane region" description="Helical" evidence="8">
    <location>
        <begin position="334"/>
        <end position="353"/>
    </location>
</feature>
<keyword evidence="4" id="KW-0997">Cell inner membrane</keyword>
<keyword evidence="5 8" id="KW-0812">Transmembrane</keyword>
<dbReference type="SUPFAM" id="SSF82714">
    <property type="entry name" value="Multidrug efflux transporter AcrB TolC docking domain, DN and DC subdomains"/>
    <property type="match status" value="2"/>
</dbReference>
<feature type="transmembrane region" description="Helical" evidence="8">
    <location>
        <begin position="947"/>
        <end position="966"/>
    </location>
</feature>
<evidence type="ECO:0000256" key="8">
    <source>
        <dbReference type="SAM" id="Phobius"/>
    </source>
</evidence>
<dbReference type="EMBL" id="PHUF01000003">
    <property type="protein sequence ID" value="PKB19037.1"/>
    <property type="molecule type" value="Genomic_DNA"/>
</dbReference>
<dbReference type="PANTHER" id="PTHR32063">
    <property type="match status" value="1"/>
</dbReference>
<keyword evidence="6 8" id="KW-1133">Transmembrane helix</keyword>
<dbReference type="Gene3D" id="3.30.70.1430">
    <property type="entry name" value="Multidrug efflux transporter AcrB pore domain"/>
    <property type="match status" value="2"/>
</dbReference>
<feature type="transmembrane region" description="Helical" evidence="8">
    <location>
        <begin position="390"/>
        <end position="410"/>
    </location>
</feature>
<comment type="subcellular location">
    <subcellularLocation>
        <location evidence="1">Cell inner membrane</location>
        <topology evidence="1">Multi-pass membrane protein</topology>
    </subcellularLocation>
</comment>
<evidence type="ECO:0000256" key="2">
    <source>
        <dbReference type="ARBA" id="ARBA00022448"/>
    </source>
</evidence>
<dbReference type="InterPro" id="IPR027463">
    <property type="entry name" value="AcrB_DN_DC_subdom"/>
</dbReference>
<feature type="transmembrane region" description="Helical" evidence="8">
    <location>
        <begin position="875"/>
        <end position="895"/>
    </location>
</feature>
<dbReference type="Pfam" id="PF00873">
    <property type="entry name" value="ACR_tran"/>
    <property type="match status" value="1"/>
</dbReference>
<feature type="transmembrane region" description="Helical" evidence="8">
    <location>
        <begin position="463"/>
        <end position="486"/>
    </location>
</feature>
<dbReference type="InterPro" id="IPR001036">
    <property type="entry name" value="Acrflvin-R"/>
</dbReference>
<dbReference type="Proteomes" id="UP000232587">
    <property type="component" value="Unassembled WGS sequence"/>
</dbReference>
<dbReference type="Gene3D" id="1.20.1640.10">
    <property type="entry name" value="Multidrug efflux transporter AcrB transmembrane domain"/>
    <property type="match status" value="2"/>
</dbReference>
<keyword evidence="10" id="KW-1185">Reference proteome</keyword>
<evidence type="ECO:0000256" key="1">
    <source>
        <dbReference type="ARBA" id="ARBA00004429"/>
    </source>
</evidence>
<comment type="caution">
    <text evidence="9">The sequence shown here is derived from an EMBL/GenBank/DDBJ whole genome shotgun (WGS) entry which is preliminary data.</text>
</comment>
<dbReference type="Gene3D" id="3.30.2090.10">
    <property type="entry name" value="Multidrug efflux transporter AcrB TolC docking domain, DN and DC subdomains"/>
    <property type="match status" value="2"/>
</dbReference>
<dbReference type="PANTHER" id="PTHR32063:SF14">
    <property type="entry name" value="BLL4319 PROTEIN"/>
    <property type="match status" value="1"/>
</dbReference>
<proteinExistence type="predicted"/>
<dbReference type="RefSeq" id="WP_100866558.1">
    <property type="nucleotide sequence ID" value="NZ_PHUF01000003.1"/>
</dbReference>
<keyword evidence="2" id="KW-0813">Transport</keyword>
<evidence type="ECO:0000256" key="3">
    <source>
        <dbReference type="ARBA" id="ARBA00022475"/>
    </source>
</evidence>
<keyword evidence="3" id="KW-1003">Cell membrane</keyword>
<feature type="transmembrane region" description="Helical" evidence="8">
    <location>
        <begin position="849"/>
        <end position="868"/>
    </location>
</feature>
<sequence length="1033" mass="110414">MTLSDLSIRRPVLAAVVAILLSIAGLAAFFDLSVREYPNIDPPVVSIETSYTGASASVIESRITQLLESRLSGIDGVETITSSSSDGSSRISVEFTPGSDIDAAANDIRDRISSAAENLPAEAQPPETTKIDADNQPIMFFSVRAPGWSIEKLADFVDRVVLERLSTINGVARVQMLGGTKPAMRVWLDARRLVAFGMTPTDVEVALRRQNVELPAGRIEAKSQNVTMRMARNFTSPEDFRALVISKGGDGYLVRLGDVARVEIGPESFYNGFHYNGERAVGLGITKQSDANTLDVAARMRAAVRQLNTELPDGVRIYAGGDSSLFIDRAINSVWHALIEAAVLVVAVILLFLGSVRATIIPALTVPVCLLCAMLVLWLCGYSINLLTLLALVLAIGLVVDDAIVVLENVHRRIELGESPLVAAFQGSRQVAFAVLSTTLVVCAVFVPIMFIPGQAGLLFRELAAAMIGAIAFSGFLALTLAPMLCSKLLRKEKPSRIAGRIAQALDRVESVYSAMLVKAMARPLSVFAAVVGLMVAAGLAWTTIESELAPGEDTGIVQVRLATIEGTGFDQLEKDVRTVEKGVAPLKGKGAVRGWNARYGGSDDFNTAQLNVFLKPWEQRSETSGEIATKVNRAIAEVPGVRGNASVPSALGRGRGDPVAFVLAGSDYAQLALARDRILDAARSYPGLVNLDADYVETKPQLLIDVDSARAGDLGVSVSEIGQALQTMMGSRRASSFVQNGKEYYVIVQADRFDRMDEHSLDTVHVRAQSGALVPLSSLVRTRSTASASELGRFNKMRAITLTAGLAPGYTLGTALGWLEQQAKASPEVLQVGYRGESQSYRQTGSSIWLVFGLTIVIVYLLLAAQFESFLHPLIVIATVPMGLAGGILGLGLTGNTLNLYSQVGIIMLVGLAAKNGILIVEFANQLRDDGMDFAEAIHTSAVRRLRPILMTSLATVMGAMPLMLASGAGAHARQSIGAVVVFGVSIATIVTLFLIPLLYRQFCRRSQSPQAVSQQLSRAIARQDAPINLGL</sequence>
<dbReference type="FunFam" id="1.20.1640.10:FF:000001">
    <property type="entry name" value="Efflux pump membrane transporter"/>
    <property type="match status" value="1"/>
</dbReference>
<feature type="transmembrane region" description="Helical" evidence="8">
    <location>
        <begin position="978"/>
        <end position="1001"/>
    </location>
</feature>
<keyword evidence="7 8" id="KW-0472">Membrane</keyword>
<evidence type="ECO:0000256" key="7">
    <source>
        <dbReference type="ARBA" id="ARBA00023136"/>
    </source>
</evidence>
<evidence type="ECO:0000256" key="4">
    <source>
        <dbReference type="ARBA" id="ARBA00022519"/>
    </source>
</evidence>
<dbReference type="Gene3D" id="3.30.70.1320">
    <property type="entry name" value="Multidrug efflux transporter AcrB pore domain like"/>
    <property type="match status" value="1"/>
</dbReference>
<dbReference type="SUPFAM" id="SSF82693">
    <property type="entry name" value="Multidrug efflux transporter AcrB pore domain, PN1, PN2, PC1 and PC2 subdomains"/>
    <property type="match status" value="3"/>
</dbReference>
<evidence type="ECO:0000256" key="5">
    <source>
        <dbReference type="ARBA" id="ARBA00022692"/>
    </source>
</evidence>
<feature type="transmembrane region" description="Helical" evidence="8">
    <location>
        <begin position="525"/>
        <end position="545"/>
    </location>
</feature>
<dbReference type="Gene3D" id="3.30.70.1440">
    <property type="entry name" value="Multidrug efflux transporter AcrB pore domain"/>
    <property type="match status" value="1"/>
</dbReference>
<feature type="transmembrane region" description="Helical" evidence="8">
    <location>
        <begin position="12"/>
        <end position="30"/>
    </location>
</feature>
<dbReference type="GO" id="GO:0005886">
    <property type="term" value="C:plasma membrane"/>
    <property type="evidence" value="ECO:0007669"/>
    <property type="project" value="UniProtKB-SubCell"/>
</dbReference>
<feature type="transmembrane region" description="Helical" evidence="8">
    <location>
        <begin position="901"/>
        <end position="926"/>
    </location>
</feature>
<dbReference type="PRINTS" id="PR00702">
    <property type="entry name" value="ACRIFLAVINRP"/>
</dbReference>
<accession>A0A2N0HJA8</accession>